<name>A0A9X3LSB6_9CORY</name>
<protein>
    <submittedName>
        <fullName evidence="1">Helix-turn-helix domain-containing protein</fullName>
    </submittedName>
</protein>
<sequence>MSLSPELVIYLMDNGYRQVDIAREYGVSRQYVYQLAKRAGYTSPITTVQENLPWDVDPEFARNSTFIAFRLVGHEAVAPGNLTKESHERAHGLLRRLRQHNVVVDYNPTYPPVIGLTSLPGFAYLPRTEEDEDFIMKIRPGVKVTPLGNKIWRLPSEK</sequence>
<reference evidence="1" key="1">
    <citation type="submission" date="2022-02" db="EMBL/GenBank/DDBJ databases">
        <title>Corynebacterium sp. from urogenital microbiome.</title>
        <authorList>
            <person name="Cappelli E.A."/>
            <person name="Ribeiro T.G."/>
            <person name="Peixe L."/>
        </authorList>
    </citation>
    <scope>NUCLEOTIDE SEQUENCE</scope>
    <source>
        <strain evidence="1">C8Ua_172</strain>
    </source>
</reference>
<keyword evidence="2" id="KW-1185">Reference proteome</keyword>
<dbReference type="EMBL" id="JAKMUS010000002">
    <property type="protein sequence ID" value="MCZ9293310.1"/>
    <property type="molecule type" value="Genomic_DNA"/>
</dbReference>
<proteinExistence type="predicted"/>
<evidence type="ECO:0000313" key="2">
    <source>
        <dbReference type="Proteomes" id="UP001146468"/>
    </source>
</evidence>
<dbReference type="RefSeq" id="WP_269964769.1">
    <property type="nucleotide sequence ID" value="NZ_JAKMUS010000002.1"/>
</dbReference>
<dbReference type="AlphaFoldDB" id="A0A9X3LSB6"/>
<dbReference type="Gene3D" id="1.10.10.60">
    <property type="entry name" value="Homeodomain-like"/>
    <property type="match status" value="1"/>
</dbReference>
<gene>
    <name evidence="1" type="ORF">L8U60_02240</name>
</gene>
<evidence type="ECO:0000313" key="1">
    <source>
        <dbReference type="EMBL" id="MCZ9293310.1"/>
    </source>
</evidence>
<dbReference type="Proteomes" id="UP001146468">
    <property type="component" value="Unassembled WGS sequence"/>
</dbReference>
<organism evidence="1 2">
    <name type="scientific">Corynebacterium meitnerae</name>
    <dbReference type="NCBI Taxonomy" id="2913498"/>
    <lineage>
        <taxon>Bacteria</taxon>
        <taxon>Bacillati</taxon>
        <taxon>Actinomycetota</taxon>
        <taxon>Actinomycetes</taxon>
        <taxon>Mycobacteriales</taxon>
        <taxon>Corynebacteriaceae</taxon>
        <taxon>Corynebacterium</taxon>
    </lineage>
</organism>
<accession>A0A9X3LSB6</accession>
<comment type="caution">
    <text evidence="1">The sequence shown here is derived from an EMBL/GenBank/DDBJ whole genome shotgun (WGS) entry which is preliminary data.</text>
</comment>